<reference evidence="1 2" key="1">
    <citation type="submission" date="2019-06" db="EMBL/GenBank/DDBJ databases">
        <authorList>
            <person name="Kincaid V.D."/>
            <person name="Fuller A."/>
            <person name="Hodges K."/>
            <person name="Bansal M."/>
            <person name="Essig J."/>
            <person name="Johnson A."/>
        </authorList>
    </citation>
    <scope>NUCLEOTIDE SEQUENCE [LARGE SCALE GENOMIC DNA]</scope>
</reference>
<sequence>MARYQSKLTLAGTKLIIAGLQLKIKQEPKKKVDLQISEKTMKQIVDVPEGKLRRQLLKMFKQSVAMYRPKHQGIIVEIRHDHVRVAEVITEAAREALLSMEWKGKRQSTDTAEHCRIADAMDTIKAYNLYPELKCGCCGKVADKRSLLAFNGICGRQACRAN</sequence>
<dbReference type="KEGG" id="vg:56135947"/>
<evidence type="ECO:0000313" key="2">
    <source>
        <dbReference type="Proteomes" id="UP000320799"/>
    </source>
</evidence>
<accession>A0A514CSQ3</accession>
<organism evidence="1 2">
    <name type="scientific">Achromobacter phage Motura</name>
    <dbReference type="NCBI Taxonomy" id="2591403"/>
    <lineage>
        <taxon>Viruses</taxon>
        <taxon>Duplodnaviria</taxon>
        <taxon>Heunggongvirae</taxon>
        <taxon>Uroviricota</taxon>
        <taxon>Caudoviricetes</taxon>
        <taxon>Moturavirus</taxon>
        <taxon>Moturavirus motura</taxon>
    </lineage>
</organism>
<dbReference type="Proteomes" id="UP000320799">
    <property type="component" value="Segment"/>
</dbReference>
<name>A0A514CSQ3_9CAUD</name>
<protein>
    <submittedName>
        <fullName evidence="1">Uncharacterized protein</fullName>
    </submittedName>
</protein>
<dbReference type="EMBL" id="MN094788">
    <property type="protein sequence ID" value="QDH83490.1"/>
    <property type="molecule type" value="Genomic_DNA"/>
</dbReference>
<dbReference type="GeneID" id="56135947"/>
<keyword evidence="2" id="KW-1185">Reference proteome</keyword>
<dbReference type="RefSeq" id="YP_009903671.1">
    <property type="nucleotide sequence ID" value="NC_049849.1"/>
</dbReference>
<proteinExistence type="predicted"/>
<evidence type="ECO:0000313" key="1">
    <source>
        <dbReference type="EMBL" id="QDH83490.1"/>
    </source>
</evidence>